<dbReference type="SUPFAM" id="SSF53098">
    <property type="entry name" value="Ribonuclease H-like"/>
    <property type="match status" value="1"/>
</dbReference>
<evidence type="ECO:0000313" key="2">
    <source>
        <dbReference type="Proteomes" id="UP000765509"/>
    </source>
</evidence>
<dbReference type="EMBL" id="AVOT02066001">
    <property type="protein sequence ID" value="MBW0557921.1"/>
    <property type="molecule type" value="Genomic_DNA"/>
</dbReference>
<dbReference type="InterPro" id="IPR012337">
    <property type="entry name" value="RNaseH-like_sf"/>
</dbReference>
<keyword evidence="2" id="KW-1185">Reference proteome</keyword>
<gene>
    <name evidence="1" type="ORF">O181_097636</name>
</gene>
<protein>
    <recommendedName>
        <fullName evidence="3">Integrase catalytic domain-containing protein</fullName>
    </recommendedName>
</protein>
<proteinExistence type="predicted"/>
<dbReference type="GO" id="GO:0003676">
    <property type="term" value="F:nucleic acid binding"/>
    <property type="evidence" value="ECO:0007669"/>
    <property type="project" value="InterPro"/>
</dbReference>
<reference evidence="1" key="1">
    <citation type="submission" date="2021-03" db="EMBL/GenBank/DDBJ databases">
        <title>Draft genome sequence of rust myrtle Austropuccinia psidii MF-1, a brazilian biotype.</title>
        <authorList>
            <person name="Quecine M.C."/>
            <person name="Pachon D.M.R."/>
            <person name="Bonatelli M.L."/>
            <person name="Correr F.H."/>
            <person name="Franceschini L.M."/>
            <person name="Leite T.F."/>
            <person name="Margarido G.R.A."/>
            <person name="Almeida C.A."/>
            <person name="Ferrarezi J.A."/>
            <person name="Labate C.A."/>
        </authorList>
    </citation>
    <scope>NUCLEOTIDE SEQUENCE</scope>
    <source>
        <strain evidence="1">MF-1</strain>
    </source>
</reference>
<dbReference type="OrthoDB" id="2273864at2759"/>
<evidence type="ECO:0008006" key="3">
    <source>
        <dbReference type="Google" id="ProtNLM"/>
    </source>
</evidence>
<dbReference type="InterPro" id="IPR036397">
    <property type="entry name" value="RNaseH_sf"/>
</dbReference>
<dbReference type="Gene3D" id="3.30.420.10">
    <property type="entry name" value="Ribonuclease H-like superfamily/Ribonuclease H"/>
    <property type="match status" value="1"/>
</dbReference>
<organism evidence="1 2">
    <name type="scientific">Austropuccinia psidii MF-1</name>
    <dbReference type="NCBI Taxonomy" id="1389203"/>
    <lineage>
        <taxon>Eukaryota</taxon>
        <taxon>Fungi</taxon>
        <taxon>Dikarya</taxon>
        <taxon>Basidiomycota</taxon>
        <taxon>Pucciniomycotina</taxon>
        <taxon>Pucciniomycetes</taxon>
        <taxon>Pucciniales</taxon>
        <taxon>Sphaerophragmiaceae</taxon>
        <taxon>Austropuccinia</taxon>
    </lineage>
</organism>
<dbReference type="Proteomes" id="UP000765509">
    <property type="component" value="Unassembled WGS sequence"/>
</dbReference>
<name>A0A9Q3J9B9_9BASI</name>
<sequence>MDWVTVLPPGGDRSYVACLVIIDSDRDPKSTLELWTNLHQLFGTDLSFSTAYHPQTNGLAGRMSQTLEDMIRIFCAYGLELKYYDGFTHDWCTLLPELEL</sequence>
<evidence type="ECO:0000313" key="1">
    <source>
        <dbReference type="EMBL" id="MBW0557921.1"/>
    </source>
</evidence>
<accession>A0A9Q3J9B9</accession>
<dbReference type="AlphaFoldDB" id="A0A9Q3J9B9"/>
<comment type="caution">
    <text evidence="1">The sequence shown here is derived from an EMBL/GenBank/DDBJ whole genome shotgun (WGS) entry which is preliminary data.</text>
</comment>